<gene>
    <name evidence="1" type="ORF">MCHLO_09847</name>
</gene>
<accession>A0ABQ0LP20</accession>
<dbReference type="EMBL" id="DF847975">
    <property type="protein sequence ID" value="GAT52832.1"/>
    <property type="molecule type" value="Genomic_DNA"/>
</dbReference>
<sequence>MQLQDLPPELLARIFELSYTDTGATGCSLSQVSRYIRDTSATVKLQSVALLGRQQLLKLAALLDSNDNPTPTNTRYLYIGGQESDSELNEILSAQREGYAVANAEAIAFAKANPGRKHAQQLQLLRDEAQLILDAGGSAMRLFGRDAADAVFAVLRHVAPTLEVLYIHVNEYVTRELNQSGLELPRLVDLTTCTGFPLIQPQPSRSGHAQSALVPCPTLRQLHIVETNDMWCDTYAFLGAQGITHFAPNLVSLRLSELGQDEDTAVNVASSMGFDIGVPCSSLQSIVPLPENVEQVVLKPTRKPVPGCCEVCDETYIYYDLVRYARRLAQKSGRVVLLQADKEAPERDYLLKEWLDKANGRLWMWDAKDVDTTPAS</sequence>
<dbReference type="Proteomes" id="UP000815677">
    <property type="component" value="Unassembled WGS sequence"/>
</dbReference>
<evidence type="ECO:0000313" key="2">
    <source>
        <dbReference type="Proteomes" id="UP000815677"/>
    </source>
</evidence>
<name>A0ABQ0LP20_MYCCL</name>
<evidence type="ECO:0000313" key="1">
    <source>
        <dbReference type="EMBL" id="GAT52832.1"/>
    </source>
</evidence>
<keyword evidence="2" id="KW-1185">Reference proteome</keyword>
<proteinExistence type="predicted"/>
<reference evidence="1" key="1">
    <citation type="submission" date="2014-09" db="EMBL/GenBank/DDBJ databases">
        <title>Genome sequence of the luminous mushroom Mycena chlorophos for searching fungal bioluminescence genes.</title>
        <authorList>
            <person name="Tanaka Y."/>
            <person name="Kasuga D."/>
            <person name="Oba Y."/>
            <person name="Hase S."/>
            <person name="Sato K."/>
            <person name="Oba Y."/>
            <person name="Sakakibara Y."/>
        </authorList>
    </citation>
    <scope>NUCLEOTIDE SEQUENCE</scope>
</reference>
<protein>
    <recommendedName>
        <fullName evidence="3">F-box domain-containing protein</fullName>
    </recommendedName>
</protein>
<evidence type="ECO:0008006" key="3">
    <source>
        <dbReference type="Google" id="ProtNLM"/>
    </source>
</evidence>
<organism evidence="1 2">
    <name type="scientific">Mycena chlorophos</name>
    <name type="common">Agaric fungus</name>
    <name type="synonym">Agaricus chlorophos</name>
    <dbReference type="NCBI Taxonomy" id="658473"/>
    <lineage>
        <taxon>Eukaryota</taxon>
        <taxon>Fungi</taxon>
        <taxon>Dikarya</taxon>
        <taxon>Basidiomycota</taxon>
        <taxon>Agaricomycotina</taxon>
        <taxon>Agaricomycetes</taxon>
        <taxon>Agaricomycetidae</taxon>
        <taxon>Agaricales</taxon>
        <taxon>Marasmiineae</taxon>
        <taxon>Mycenaceae</taxon>
        <taxon>Mycena</taxon>
    </lineage>
</organism>